<dbReference type="Pfam" id="PF02311">
    <property type="entry name" value="AraC_binding"/>
    <property type="match status" value="1"/>
</dbReference>
<organism evidence="5 6">
    <name type="scientific">Sphingobacterium oryzagri</name>
    <dbReference type="NCBI Taxonomy" id="3025669"/>
    <lineage>
        <taxon>Bacteria</taxon>
        <taxon>Pseudomonadati</taxon>
        <taxon>Bacteroidota</taxon>
        <taxon>Sphingobacteriia</taxon>
        <taxon>Sphingobacteriales</taxon>
        <taxon>Sphingobacteriaceae</taxon>
        <taxon>Sphingobacterium</taxon>
    </lineage>
</organism>
<dbReference type="SUPFAM" id="SSF46689">
    <property type="entry name" value="Homeodomain-like"/>
    <property type="match status" value="1"/>
</dbReference>
<dbReference type="PRINTS" id="PR00032">
    <property type="entry name" value="HTHARAC"/>
</dbReference>
<dbReference type="Pfam" id="PF12833">
    <property type="entry name" value="HTH_18"/>
    <property type="match status" value="1"/>
</dbReference>
<evidence type="ECO:0000256" key="1">
    <source>
        <dbReference type="ARBA" id="ARBA00023015"/>
    </source>
</evidence>
<dbReference type="SUPFAM" id="SSF51215">
    <property type="entry name" value="Regulatory protein AraC"/>
    <property type="match status" value="1"/>
</dbReference>
<dbReference type="Proteomes" id="UP001221558">
    <property type="component" value="Chromosome"/>
</dbReference>
<dbReference type="InterPro" id="IPR020449">
    <property type="entry name" value="Tscrpt_reg_AraC-type_HTH"/>
</dbReference>
<reference evidence="5 6" key="1">
    <citation type="submission" date="2023-02" db="EMBL/GenBank/DDBJ databases">
        <title>Genome sequence of Sphingobacterium sp. KACC 22765.</title>
        <authorList>
            <person name="Kim S."/>
            <person name="Heo J."/>
            <person name="Kwon S.-W."/>
        </authorList>
    </citation>
    <scope>NUCLEOTIDE SEQUENCE [LARGE SCALE GENOMIC DNA]</scope>
    <source>
        <strain evidence="5 6">KACC 22765</strain>
    </source>
</reference>
<sequence>MVSKIPIIKQCTVSHNQQQGDLMVEDLASYLDRNKNLIFPHRHNFYHFLLFTKGGGRHSIDFETFTVAPWQIYFMAPGQIHVWQFDEDVDGFVVNFNKDYFKTLLLRPAYIDQFSFFSGLVKDEVFTVDEAERTAVVNIFERLRGNVQDTEFAQISLLYLFHVLEKQRMLPQEVEGNAYNHTLLRNFMGLIEVNFRELRLPKEYAALLYITPNHLNALCKAFLGLSAGELIRDRILLEAKRLLVIPDYAISSIAYELNFNDNSYFTKFFKKAVGKTPDEFRRSIDLINKQDGK</sequence>
<dbReference type="PROSITE" id="PS01124">
    <property type="entry name" value="HTH_ARAC_FAMILY_2"/>
    <property type="match status" value="1"/>
</dbReference>
<dbReference type="PANTHER" id="PTHR43280:SF32">
    <property type="entry name" value="TRANSCRIPTIONAL REGULATORY PROTEIN"/>
    <property type="match status" value="1"/>
</dbReference>
<feature type="domain" description="HTH araC/xylS-type" evidence="4">
    <location>
        <begin position="185"/>
        <end position="283"/>
    </location>
</feature>
<dbReference type="RefSeq" id="WP_274267861.1">
    <property type="nucleotide sequence ID" value="NZ_CP117880.1"/>
</dbReference>
<dbReference type="InterPro" id="IPR003313">
    <property type="entry name" value="AraC-bd"/>
</dbReference>
<dbReference type="Gene3D" id="2.60.120.10">
    <property type="entry name" value="Jelly Rolls"/>
    <property type="match status" value="1"/>
</dbReference>
<accession>A0ABY7WL49</accession>
<protein>
    <submittedName>
        <fullName evidence="5">Helix-turn-helix transcriptional regulator</fullName>
    </submittedName>
</protein>
<evidence type="ECO:0000256" key="2">
    <source>
        <dbReference type="ARBA" id="ARBA00023125"/>
    </source>
</evidence>
<dbReference type="Gene3D" id="1.10.10.60">
    <property type="entry name" value="Homeodomain-like"/>
    <property type="match status" value="1"/>
</dbReference>
<keyword evidence="1" id="KW-0805">Transcription regulation</keyword>
<name>A0ABY7WL49_9SPHI</name>
<evidence type="ECO:0000313" key="6">
    <source>
        <dbReference type="Proteomes" id="UP001221558"/>
    </source>
</evidence>
<dbReference type="EMBL" id="CP117880">
    <property type="protein sequence ID" value="WDF69133.1"/>
    <property type="molecule type" value="Genomic_DNA"/>
</dbReference>
<dbReference type="InterPro" id="IPR009057">
    <property type="entry name" value="Homeodomain-like_sf"/>
</dbReference>
<gene>
    <name evidence="5" type="ORF">PQ465_01840</name>
</gene>
<dbReference type="SMART" id="SM00342">
    <property type="entry name" value="HTH_ARAC"/>
    <property type="match status" value="1"/>
</dbReference>
<keyword evidence="3" id="KW-0804">Transcription</keyword>
<keyword evidence="6" id="KW-1185">Reference proteome</keyword>
<evidence type="ECO:0000259" key="4">
    <source>
        <dbReference type="PROSITE" id="PS01124"/>
    </source>
</evidence>
<dbReference type="InterPro" id="IPR018060">
    <property type="entry name" value="HTH_AraC"/>
</dbReference>
<evidence type="ECO:0000313" key="5">
    <source>
        <dbReference type="EMBL" id="WDF69133.1"/>
    </source>
</evidence>
<proteinExistence type="predicted"/>
<evidence type="ECO:0000256" key="3">
    <source>
        <dbReference type="ARBA" id="ARBA00023163"/>
    </source>
</evidence>
<dbReference type="InterPro" id="IPR037923">
    <property type="entry name" value="HTH-like"/>
</dbReference>
<dbReference type="InterPro" id="IPR014710">
    <property type="entry name" value="RmlC-like_jellyroll"/>
</dbReference>
<dbReference type="PANTHER" id="PTHR43280">
    <property type="entry name" value="ARAC-FAMILY TRANSCRIPTIONAL REGULATOR"/>
    <property type="match status" value="1"/>
</dbReference>
<keyword evidence="2" id="KW-0238">DNA-binding</keyword>